<dbReference type="Proteomes" id="UP000284841">
    <property type="component" value="Unassembled WGS sequence"/>
</dbReference>
<dbReference type="PROSITE" id="PS51085">
    <property type="entry name" value="2FE2S_FER_2"/>
    <property type="match status" value="1"/>
</dbReference>
<dbReference type="Pfam" id="PF14574">
    <property type="entry name" value="RACo_C_ter"/>
    <property type="match status" value="1"/>
</dbReference>
<dbReference type="Pfam" id="PF17651">
    <property type="entry name" value="Raco_middle"/>
    <property type="match status" value="1"/>
</dbReference>
<dbReference type="EMBL" id="QRMS01000004">
    <property type="protein sequence ID" value="RHJ85828.1"/>
    <property type="molecule type" value="Genomic_DNA"/>
</dbReference>
<dbReference type="Gene3D" id="3.10.20.30">
    <property type="match status" value="1"/>
</dbReference>
<feature type="domain" description="2Fe-2S ferredoxin-type" evidence="1">
    <location>
        <begin position="1"/>
        <end position="92"/>
    </location>
</feature>
<evidence type="ECO:0000259" key="1">
    <source>
        <dbReference type="PROSITE" id="PS51085"/>
    </source>
</evidence>
<gene>
    <name evidence="2" type="ORF">DW099_13350</name>
</gene>
<evidence type="ECO:0000313" key="2">
    <source>
        <dbReference type="EMBL" id="RHJ85828.1"/>
    </source>
</evidence>
<dbReference type="Pfam" id="PF00111">
    <property type="entry name" value="Fer2"/>
    <property type="match status" value="1"/>
</dbReference>
<organism evidence="2 3">
    <name type="scientific">Emergencia timonensis</name>
    <dbReference type="NCBI Taxonomy" id="1776384"/>
    <lineage>
        <taxon>Bacteria</taxon>
        <taxon>Bacillati</taxon>
        <taxon>Bacillota</taxon>
        <taxon>Clostridia</taxon>
        <taxon>Peptostreptococcales</taxon>
        <taxon>Anaerovoracaceae</taxon>
        <taxon>Emergencia</taxon>
    </lineage>
</organism>
<dbReference type="Gene3D" id="3.10.20.880">
    <property type="match status" value="1"/>
</dbReference>
<dbReference type="InterPro" id="IPR052911">
    <property type="entry name" value="Corrinoid_activation_enz"/>
</dbReference>
<dbReference type="InterPro" id="IPR001041">
    <property type="entry name" value="2Fe-2S_ferredoxin-type"/>
</dbReference>
<dbReference type="Pfam" id="PF17650">
    <property type="entry name" value="RACo_linker"/>
    <property type="match status" value="1"/>
</dbReference>
<evidence type="ECO:0000313" key="3">
    <source>
        <dbReference type="Proteomes" id="UP000284841"/>
    </source>
</evidence>
<dbReference type="RefSeq" id="WP_118336019.1">
    <property type="nucleotide sequence ID" value="NZ_AP025567.1"/>
</dbReference>
<dbReference type="CDD" id="cd00207">
    <property type="entry name" value="fer2"/>
    <property type="match status" value="1"/>
</dbReference>
<dbReference type="SUPFAM" id="SSF54292">
    <property type="entry name" value="2Fe-2S ferredoxin-like"/>
    <property type="match status" value="1"/>
</dbReference>
<accession>A0A415DY98</accession>
<reference evidence="2 3" key="1">
    <citation type="submission" date="2018-08" db="EMBL/GenBank/DDBJ databases">
        <title>A genome reference for cultivated species of the human gut microbiota.</title>
        <authorList>
            <person name="Zou Y."/>
            <person name="Xue W."/>
            <person name="Luo G."/>
        </authorList>
    </citation>
    <scope>NUCLEOTIDE SEQUENCE [LARGE SCALE GENOMIC DNA]</scope>
    <source>
        <strain evidence="2 3">AM07-24</strain>
    </source>
</reference>
<dbReference type="InterPro" id="IPR042259">
    <property type="entry name" value="Raco-like_middle_sf"/>
</dbReference>
<comment type="caution">
    <text evidence="2">The sequence shown here is derived from an EMBL/GenBank/DDBJ whole genome shotgun (WGS) entry which is preliminary data.</text>
</comment>
<name>A0A415DY98_9FIRM</name>
<dbReference type="GO" id="GO:0051536">
    <property type="term" value="F:iron-sulfur cluster binding"/>
    <property type="evidence" value="ECO:0007669"/>
    <property type="project" value="InterPro"/>
</dbReference>
<dbReference type="OrthoDB" id="9810588at2"/>
<dbReference type="InterPro" id="IPR036010">
    <property type="entry name" value="2Fe-2S_ferredoxin-like_sf"/>
</dbReference>
<dbReference type="STRING" id="1776384.GCA_900086585_02088"/>
<dbReference type="InterPro" id="IPR040506">
    <property type="entry name" value="RACo_linker"/>
</dbReference>
<dbReference type="AlphaFoldDB" id="A0A415DY98"/>
<protein>
    <submittedName>
        <fullName evidence="2">DUF4445 domain-containing protein</fullName>
    </submittedName>
</protein>
<dbReference type="PANTHER" id="PTHR42895">
    <property type="entry name" value="IRON-SULFUR CLUSTER-BINDING PROTEIN-RELATED"/>
    <property type="match status" value="1"/>
</dbReference>
<proteinExistence type="predicted"/>
<dbReference type="PANTHER" id="PTHR42895:SF2">
    <property type="entry name" value="IRON-SULFUR CLUSTER PROTEIN"/>
    <property type="match status" value="1"/>
</dbReference>
<keyword evidence="3" id="KW-1185">Reference proteome</keyword>
<dbReference type="InterPro" id="IPR012675">
    <property type="entry name" value="Beta-grasp_dom_sf"/>
</dbReference>
<dbReference type="InterPro" id="IPR041414">
    <property type="entry name" value="Raco-like_middle"/>
</dbReference>
<dbReference type="InterPro" id="IPR027980">
    <property type="entry name" value="RACo_C"/>
</dbReference>
<sequence length="605" mass="64964">MKITFLPQNITWEANTGETILQAAVKAGVNIDGNCAGSGTCGKCKVKVLEGDVSQCDDHHHKLTEDEIEAGYRLACCHQVTDGMVIEMPESETTASRKKKLIRLPEGFVPKAAVTKQCIEVPAASLRNQNSDEARIKGAFPAEDLYFPLETLLKLPDITKNSEEITITLRDGEVIDAESGNTERENYGVAVDIGTTTVVIMLWNVVSGEMIDIFAATNPQGAYGADVISRITYVMEQEENLDTIQKTIIDCINKAVSAFAEREGIKTSNIYQMTVVGNTTMSHIFLGVNPAQLALAPFTPVFTAAVDTAAKDLKLTICPEAQVHVSANIAGHVGSDITAGIITTDLMECDKGHLFIDIGTNGEIVLTGNGRAVACSTAAGPAFEGSSIKQGMRAARGAIERVDILDSGVEIATIGDAQPIGICGSGIIDAVGEMIRVGIVDKSGRLLSREKLVKKGLSENILRHVKEGEKANDFVLYFSEDGKSDVVITQKDVREVQLAKAAISAGITIMMKEIGVKEDQLAKISIAGAFGNYIRNTSAIHIGLLPKIEEEKIHSLGNSAGIGASMILLSCDSKEEAEKVAREIEHIELAARSDFQDQYMMAMMF</sequence>
<dbReference type="Gene3D" id="3.30.420.480">
    <property type="entry name" value="Domain of unknown function (DUF4445)"/>
    <property type="match status" value="1"/>
</dbReference>